<feature type="non-terminal residue" evidence="1">
    <location>
        <position position="400"/>
    </location>
</feature>
<reference evidence="1 2" key="1">
    <citation type="journal article" date="2015" name="Genome Biol. Evol.">
        <title>Phylogenomic analyses indicate that early fungi evolved digesting cell walls of algal ancestors of land plants.</title>
        <authorList>
            <person name="Chang Y."/>
            <person name="Wang S."/>
            <person name="Sekimoto S."/>
            <person name="Aerts A.L."/>
            <person name="Choi C."/>
            <person name="Clum A."/>
            <person name="LaButti K.M."/>
            <person name="Lindquist E.A."/>
            <person name="Yee Ngan C."/>
            <person name="Ohm R.A."/>
            <person name="Salamov A.A."/>
            <person name="Grigoriev I.V."/>
            <person name="Spatafora J.W."/>
            <person name="Berbee M.L."/>
        </authorList>
    </citation>
    <scope>NUCLEOTIDE SEQUENCE [LARGE SCALE GENOMIC DNA]</scope>
    <source>
        <strain evidence="1 2">NRRL 28638</strain>
    </source>
</reference>
<dbReference type="Proteomes" id="UP000070444">
    <property type="component" value="Unassembled WGS sequence"/>
</dbReference>
<evidence type="ECO:0000313" key="1">
    <source>
        <dbReference type="EMBL" id="KXN68127.1"/>
    </source>
</evidence>
<dbReference type="InterPro" id="IPR036388">
    <property type="entry name" value="WH-like_DNA-bd_sf"/>
</dbReference>
<gene>
    <name evidence="1" type="ORF">CONCODRAFT_9695</name>
</gene>
<dbReference type="EMBL" id="KQ964594">
    <property type="protein sequence ID" value="KXN68127.1"/>
    <property type="molecule type" value="Genomic_DNA"/>
</dbReference>
<organism evidence="1 2">
    <name type="scientific">Conidiobolus coronatus (strain ATCC 28846 / CBS 209.66 / NRRL 28638)</name>
    <name type="common">Delacroixia coronata</name>
    <dbReference type="NCBI Taxonomy" id="796925"/>
    <lineage>
        <taxon>Eukaryota</taxon>
        <taxon>Fungi</taxon>
        <taxon>Fungi incertae sedis</taxon>
        <taxon>Zoopagomycota</taxon>
        <taxon>Entomophthoromycotina</taxon>
        <taxon>Entomophthoromycetes</taxon>
        <taxon>Entomophthorales</taxon>
        <taxon>Ancylistaceae</taxon>
        <taxon>Conidiobolus</taxon>
    </lineage>
</organism>
<name>A0A137NZE0_CONC2</name>
<dbReference type="OrthoDB" id="6431778at2759"/>
<accession>A0A137NZE0</accession>
<dbReference type="AlphaFoldDB" id="A0A137NZE0"/>
<keyword evidence="2" id="KW-1185">Reference proteome</keyword>
<proteinExistence type="predicted"/>
<dbReference type="Gene3D" id="1.10.10.10">
    <property type="entry name" value="Winged helix-like DNA-binding domain superfamily/Winged helix DNA-binding domain"/>
    <property type="match status" value="2"/>
</dbReference>
<sequence length="400" mass="45475">MDVENEFIKPVVSFYYNEGLNEQEARKEITKKYGPYGITMRTINKWYDIFRSEEYMSDKKPVGSVHRISDEYLIDLINENPGLNMAELGKLADTTASVISIRLKEINRDSERVKYNYKPTGKARAFTDDYLISLANENPDSTVKELSTLVGASFSSVSRRVKQINSSEERIKCKPKNIRIPKKFTDEFLITLANENPDISLTELSSLVGASTTAVSKRIKKINISEERIKFKFKKAGAKSKFTNEFIVNLVNANPDLKMQELGELIGVSMSAISHRLTKMKNKGIKLQYKYKGCKNCRSEESQKPKTRISNQLVIDLVNENPELRISELARLTDTSISTISRKLRIIKDSGQLLEYGNKKIQNEKSTSIRSSKKFPDGLQTRLINESSDLDSIELAKLVD</sequence>
<evidence type="ECO:0008006" key="3">
    <source>
        <dbReference type="Google" id="ProtNLM"/>
    </source>
</evidence>
<protein>
    <recommendedName>
        <fullName evidence="3">Mos1 transposase HTH domain-containing protein</fullName>
    </recommendedName>
</protein>
<evidence type="ECO:0000313" key="2">
    <source>
        <dbReference type="Proteomes" id="UP000070444"/>
    </source>
</evidence>